<gene>
    <name evidence="2" type="ORF">LECACI_7A006845</name>
</gene>
<evidence type="ECO:0000259" key="1">
    <source>
        <dbReference type="Pfam" id="PF13468"/>
    </source>
</evidence>
<name>A0AAI9ECT2_9PEZI</name>
<dbReference type="Proteomes" id="UP001296104">
    <property type="component" value="Unassembled WGS sequence"/>
</dbReference>
<protein>
    <recommendedName>
        <fullName evidence="1">Glyoxalase-like domain-containing protein</fullName>
    </recommendedName>
</protein>
<accession>A0AAI9ECT2</accession>
<evidence type="ECO:0000313" key="3">
    <source>
        <dbReference type="Proteomes" id="UP001296104"/>
    </source>
</evidence>
<feature type="domain" description="Glyoxalase-like" evidence="1">
    <location>
        <begin position="8"/>
        <end position="187"/>
    </location>
</feature>
<dbReference type="PANTHER" id="PTHR40265:SF1">
    <property type="entry name" value="GLYOXALASE-LIKE DOMAIN-CONTAINING PROTEIN"/>
    <property type="match status" value="1"/>
</dbReference>
<dbReference type="Pfam" id="PF13468">
    <property type="entry name" value="Glyoxalase_3"/>
    <property type="match status" value="1"/>
</dbReference>
<dbReference type="EMBL" id="CAVMBE010000051">
    <property type="protein sequence ID" value="CAK4031687.1"/>
    <property type="molecule type" value="Genomic_DNA"/>
</dbReference>
<comment type="caution">
    <text evidence="2">The sequence shown here is derived from an EMBL/GenBank/DDBJ whole genome shotgun (WGS) entry which is preliminary data.</text>
</comment>
<dbReference type="InterPro" id="IPR029068">
    <property type="entry name" value="Glyas_Bleomycin-R_OHBP_Dase"/>
</dbReference>
<proteinExistence type="predicted"/>
<dbReference type="AlphaFoldDB" id="A0AAI9ECT2"/>
<reference evidence="2" key="1">
    <citation type="submission" date="2023-11" db="EMBL/GenBank/DDBJ databases">
        <authorList>
            <person name="Alioto T."/>
            <person name="Alioto T."/>
            <person name="Gomez Garrido J."/>
        </authorList>
    </citation>
    <scope>NUCLEOTIDE SEQUENCE</scope>
</reference>
<evidence type="ECO:0000313" key="2">
    <source>
        <dbReference type="EMBL" id="CAK4031687.1"/>
    </source>
</evidence>
<dbReference type="PANTHER" id="PTHR40265">
    <property type="entry name" value="BLL2707 PROTEIN"/>
    <property type="match status" value="1"/>
</dbReference>
<organism evidence="2 3">
    <name type="scientific">Lecanosticta acicola</name>
    <dbReference type="NCBI Taxonomy" id="111012"/>
    <lineage>
        <taxon>Eukaryota</taxon>
        <taxon>Fungi</taxon>
        <taxon>Dikarya</taxon>
        <taxon>Ascomycota</taxon>
        <taxon>Pezizomycotina</taxon>
        <taxon>Dothideomycetes</taxon>
        <taxon>Dothideomycetidae</taxon>
        <taxon>Mycosphaerellales</taxon>
        <taxon>Mycosphaerellaceae</taxon>
        <taxon>Lecanosticta</taxon>
    </lineage>
</organism>
<sequence>MPSIQAQLDHVVLLVPYKDLVDPPKWITDHFTLSPGGRHADGKTENRLVIFADGSYLELIAFIDDDPKHRLGHWWDKPYGVVDYALTTPDETFAELGSIKERLASTDTGISYSSPKEGGRLKPDGQELRWRVTFPEGTSRGKQTLGTVPFFCHDVTPRSRRVPDENTRHPSGVLGMAGVLLEVQEASVSRLSSATAAILDHDLEGEGRYGLEVPHEVRSAKKPSIRIQHAAADAKKEVCLSIVLQTTQHLPDIRHQIEDGTVSVVFELPSR</sequence>
<dbReference type="InterPro" id="IPR025870">
    <property type="entry name" value="Glyoxalase-like_dom"/>
</dbReference>
<keyword evidence="3" id="KW-1185">Reference proteome</keyword>
<dbReference type="Gene3D" id="3.10.180.10">
    <property type="entry name" value="2,3-Dihydroxybiphenyl 1,2-Dioxygenase, domain 1"/>
    <property type="match status" value="1"/>
</dbReference>